<name>A0A5J6QJG9_9GAMM</name>
<keyword evidence="2" id="KW-1185">Reference proteome</keyword>
<dbReference type="RefSeq" id="WP_151133208.1">
    <property type="nucleotide sequence ID" value="NZ_CP043311.1"/>
</dbReference>
<accession>A0A5J6QJG9</accession>
<dbReference type="EMBL" id="CP043311">
    <property type="protein sequence ID" value="QEY62553.1"/>
    <property type="molecule type" value="Genomic_DNA"/>
</dbReference>
<evidence type="ECO:0000313" key="1">
    <source>
        <dbReference type="EMBL" id="QEY62553.1"/>
    </source>
</evidence>
<evidence type="ECO:0000313" key="2">
    <source>
        <dbReference type="Proteomes" id="UP000327179"/>
    </source>
</evidence>
<dbReference type="KEGG" id="plal:FXN65_10875"/>
<protein>
    <submittedName>
        <fullName evidence="1">Uncharacterized protein</fullName>
    </submittedName>
</protein>
<dbReference type="Proteomes" id="UP000327179">
    <property type="component" value="Chromosome"/>
</dbReference>
<dbReference type="AlphaFoldDB" id="A0A5J6QJG9"/>
<reference evidence="1 2" key="1">
    <citation type="submission" date="2019-08" db="EMBL/GenBank/DDBJ databases">
        <title>Whole-genome Sequencing of e-waste polymer degrading bacterium Pseudomonas sp. strain PE08.</title>
        <authorList>
            <person name="Kirdat K."/>
            <person name="Debbarma P."/>
            <person name="Narawade N."/>
            <person name="Suyal D."/>
            <person name="Thorat V."/>
            <person name="Shouche Y."/>
            <person name="Goel R."/>
            <person name="Yadav A."/>
        </authorList>
    </citation>
    <scope>NUCLEOTIDE SEQUENCE [LARGE SCALE GENOMIC DNA]</scope>
    <source>
        <strain evidence="1 2">PE08</strain>
    </source>
</reference>
<organism evidence="1 2">
    <name type="scientific">Metapseudomonas lalkuanensis</name>
    <dbReference type="NCBI Taxonomy" id="2604832"/>
    <lineage>
        <taxon>Bacteria</taxon>
        <taxon>Pseudomonadati</taxon>
        <taxon>Pseudomonadota</taxon>
        <taxon>Gammaproteobacteria</taxon>
        <taxon>Pseudomonadales</taxon>
        <taxon>Pseudomonadaceae</taxon>
        <taxon>Metapseudomonas</taxon>
    </lineage>
</organism>
<sequence>MINIGGVLTDKVNIWGWPWHGRIDADGLHLPNGSTKTHPLPERPWNTYRLRVPGTPVVTRTPEQLADDAAAGRQWWSEAILCGRFFQLYGKDMGGWIYCAPDGSRWLIRRDLAKAIRFGEIGQPSDDRTLTISNPTDNGQSTPAVDLGDGPVTALQWEEPVDITPDGRKAIFMLYTSDPGYPPRERPIPLGFLLAEVTGGLGTAFTMNITVLRTRAQTLGTLGYTNTMVIEPRSMSFNDGTLNYEIATGETIRTLTGRIWAMWFDDTGTPQELCLDIHERVAQEFPEYSPPTGSSPNQYTERTCSKTTDYRYTLRLGATECVTALLTYNEAGTMSSDDDDTMTVTLSLDGTPYHTTVITEINTDPMTISPVPPAWAEGGVEQAVVRAESVSGGSAMDLLPYGNNLVGLYLRLDMAGPDRHRYLAAASPQGAVAINTTVDLTQSGPLQPRFELYGPRPYGAWNPSTHDHAAPEAAPVGWS</sequence>
<proteinExistence type="predicted"/>
<gene>
    <name evidence="1" type="ORF">FXN65_10875</name>
</gene>